<dbReference type="RefSeq" id="WP_246379587.1">
    <property type="nucleotide sequence ID" value="NZ_BAABAM010000004.1"/>
</dbReference>
<organism evidence="1 2">
    <name type="scientific">Nonomuraea soli</name>
    <dbReference type="NCBI Taxonomy" id="1032476"/>
    <lineage>
        <taxon>Bacteria</taxon>
        <taxon>Bacillati</taxon>
        <taxon>Actinomycetota</taxon>
        <taxon>Actinomycetes</taxon>
        <taxon>Streptosporangiales</taxon>
        <taxon>Streptosporangiaceae</taxon>
        <taxon>Nonomuraea</taxon>
    </lineage>
</organism>
<dbReference type="PROSITE" id="PS51257">
    <property type="entry name" value="PROKAR_LIPOPROTEIN"/>
    <property type="match status" value="1"/>
</dbReference>
<dbReference type="EMBL" id="JACDUR010000006">
    <property type="protein sequence ID" value="MBA2894710.1"/>
    <property type="molecule type" value="Genomic_DNA"/>
</dbReference>
<gene>
    <name evidence="1" type="ORF">HNR30_006082</name>
</gene>
<accession>A0A7W0CPI6</accession>
<comment type="caution">
    <text evidence="1">The sequence shown here is derived from an EMBL/GenBank/DDBJ whole genome shotgun (WGS) entry which is preliminary data.</text>
</comment>
<proteinExistence type="predicted"/>
<dbReference type="AlphaFoldDB" id="A0A7W0CPI6"/>
<reference evidence="1 2" key="1">
    <citation type="submission" date="2020-07" db="EMBL/GenBank/DDBJ databases">
        <title>Genomic Encyclopedia of Type Strains, Phase IV (KMG-IV): sequencing the most valuable type-strain genomes for metagenomic binning, comparative biology and taxonomic classification.</title>
        <authorList>
            <person name="Goeker M."/>
        </authorList>
    </citation>
    <scope>NUCLEOTIDE SEQUENCE [LARGE SCALE GENOMIC DNA]</scope>
    <source>
        <strain evidence="1 2">DSM 45533</strain>
    </source>
</reference>
<protein>
    <submittedName>
        <fullName evidence="1">Putative nucleic acid-binding Zn-ribbon protein</fullName>
    </submittedName>
</protein>
<name>A0A7W0CPI6_9ACTN</name>
<keyword evidence="2" id="KW-1185">Reference proteome</keyword>
<evidence type="ECO:0000313" key="2">
    <source>
        <dbReference type="Proteomes" id="UP000530928"/>
    </source>
</evidence>
<evidence type="ECO:0000313" key="1">
    <source>
        <dbReference type="EMBL" id="MBA2894710.1"/>
    </source>
</evidence>
<dbReference type="Proteomes" id="UP000530928">
    <property type="component" value="Unassembled WGS sequence"/>
</dbReference>
<sequence>MKRMLAMTAAAAILLTGCSEINNTIDKAQACLEAPKILTDLGAELTRLKDDPEAMNKALDDSAAKLNDLADKASNTTIKEATDNLAAELGKINVSSVNEAVDTVQKVSSETVTYLDELRKACT</sequence>